<dbReference type="Pfam" id="PF00076">
    <property type="entry name" value="RRM_1"/>
    <property type="match status" value="1"/>
</dbReference>
<evidence type="ECO:0000313" key="4">
    <source>
        <dbReference type="Proteomes" id="UP001177003"/>
    </source>
</evidence>
<dbReference type="SMART" id="SM00360">
    <property type="entry name" value="RRM"/>
    <property type="match status" value="1"/>
</dbReference>
<feature type="region of interest" description="Disordered" evidence="1">
    <location>
        <begin position="396"/>
        <end position="449"/>
    </location>
</feature>
<protein>
    <recommendedName>
        <fullName evidence="2">RRM domain-containing protein</fullName>
    </recommendedName>
</protein>
<feature type="region of interest" description="Disordered" evidence="1">
    <location>
        <begin position="242"/>
        <end position="279"/>
    </location>
</feature>
<dbReference type="AlphaFoldDB" id="A0AA36ENA7"/>
<dbReference type="Proteomes" id="UP001177003">
    <property type="component" value="Chromosome 9"/>
</dbReference>
<reference evidence="3" key="1">
    <citation type="submission" date="2023-04" db="EMBL/GenBank/DDBJ databases">
        <authorList>
            <person name="Vijverberg K."/>
            <person name="Xiong W."/>
            <person name="Schranz E."/>
        </authorList>
    </citation>
    <scope>NUCLEOTIDE SEQUENCE</scope>
</reference>
<feature type="compositionally biased region" description="Acidic residues" evidence="1">
    <location>
        <begin position="249"/>
        <end position="276"/>
    </location>
</feature>
<feature type="domain" description="RRM" evidence="2">
    <location>
        <begin position="36"/>
        <end position="108"/>
    </location>
</feature>
<name>A0AA36ENA7_LACSI</name>
<evidence type="ECO:0000256" key="1">
    <source>
        <dbReference type="SAM" id="MobiDB-lite"/>
    </source>
</evidence>
<dbReference type="InterPro" id="IPR000504">
    <property type="entry name" value="RRM_dom"/>
</dbReference>
<gene>
    <name evidence="3" type="ORF">LSALG_LOCUS40410</name>
</gene>
<evidence type="ECO:0000259" key="2">
    <source>
        <dbReference type="SMART" id="SM00360"/>
    </source>
</evidence>
<keyword evidence="4" id="KW-1185">Reference proteome</keyword>
<proteinExistence type="predicted"/>
<sequence length="449" mass="49980">MLKSTNYLDGHVAKEVGWTEVRRKKSSNSHTKVISPFYVSNIPVGTSRVTINDFFKSFGKIVDIYLTGRKDRGGLYFGFVKFINVVHVLALREEDAGLKCGHCILQVNISMYEKRATKMVGKRKSADSDNIIDAKVIELKQVPTMVGWNHSAMVGEVLSLKHLTELPKLLKADLNCSIFYAGGMRVVLRFDIPADAKNFLKRIAWVKVTGVPISLHAEENYKAITNWFGTTLQVDGDNWGNMDISYDQHDEDQNEEQDDNDSSELGSDEGSDEEGVSETWVNNQVEDLEEGEIMQSENEVPVVPVTGPVDGHTIMDDKNPNSHAPIMACDASMDMTLVASPNHGSPPKCKVWAYPCSTPIRVNSSRSEDVPHFEIGDSLVKRRKVDRSLSLSSSITPRRIVEHSSPSRPDRNVSSLPKSQNNSPSMDLNKSLEPLYNHNSNSNDESSVL</sequence>
<dbReference type="InterPro" id="IPR035979">
    <property type="entry name" value="RBD_domain_sf"/>
</dbReference>
<dbReference type="Gene3D" id="3.30.70.330">
    <property type="match status" value="1"/>
</dbReference>
<dbReference type="EMBL" id="OX465085">
    <property type="protein sequence ID" value="CAI9301888.1"/>
    <property type="molecule type" value="Genomic_DNA"/>
</dbReference>
<organism evidence="3 4">
    <name type="scientific">Lactuca saligna</name>
    <name type="common">Willowleaf lettuce</name>
    <dbReference type="NCBI Taxonomy" id="75948"/>
    <lineage>
        <taxon>Eukaryota</taxon>
        <taxon>Viridiplantae</taxon>
        <taxon>Streptophyta</taxon>
        <taxon>Embryophyta</taxon>
        <taxon>Tracheophyta</taxon>
        <taxon>Spermatophyta</taxon>
        <taxon>Magnoliopsida</taxon>
        <taxon>eudicotyledons</taxon>
        <taxon>Gunneridae</taxon>
        <taxon>Pentapetalae</taxon>
        <taxon>asterids</taxon>
        <taxon>campanulids</taxon>
        <taxon>Asterales</taxon>
        <taxon>Asteraceae</taxon>
        <taxon>Cichorioideae</taxon>
        <taxon>Cichorieae</taxon>
        <taxon>Lactucinae</taxon>
        <taxon>Lactuca</taxon>
    </lineage>
</organism>
<feature type="compositionally biased region" description="Polar residues" evidence="1">
    <location>
        <begin position="404"/>
        <end position="428"/>
    </location>
</feature>
<evidence type="ECO:0000313" key="3">
    <source>
        <dbReference type="EMBL" id="CAI9301888.1"/>
    </source>
</evidence>
<dbReference type="SUPFAM" id="SSF54928">
    <property type="entry name" value="RNA-binding domain, RBD"/>
    <property type="match status" value="1"/>
</dbReference>
<dbReference type="CDD" id="cd00590">
    <property type="entry name" value="RRM_SF"/>
    <property type="match status" value="1"/>
</dbReference>
<accession>A0AA36ENA7</accession>
<feature type="compositionally biased region" description="Polar residues" evidence="1">
    <location>
        <begin position="437"/>
        <end position="449"/>
    </location>
</feature>
<dbReference type="InterPro" id="IPR012677">
    <property type="entry name" value="Nucleotide-bd_a/b_plait_sf"/>
</dbReference>
<dbReference type="GO" id="GO:0003723">
    <property type="term" value="F:RNA binding"/>
    <property type="evidence" value="ECO:0007669"/>
    <property type="project" value="InterPro"/>
</dbReference>